<dbReference type="AlphaFoldDB" id="A0A292PUD0"/>
<sequence>MPEPLGACRFLHRRNKPGFIRQQTSMSNHNPIIDAKPLIRSINIPTSIPSHQPHHLLQALVAPNPTNNKNLLATNVRHSPLRYLNKHSEYRLLQGETKILAGDWLTLRRELDKVLAFFGHLLDVVARRWVVGDVEGSGEAVETVSDGYVEGFTEYSVSVVEFGC</sequence>
<dbReference type="Proteomes" id="UP001412239">
    <property type="component" value="Unassembled WGS sequence"/>
</dbReference>
<keyword evidence="2" id="KW-1185">Reference proteome</keyword>
<gene>
    <name evidence="1" type="ORF">GSTUAT00004711001</name>
</gene>
<protein>
    <submittedName>
        <fullName evidence="1">Uncharacterized protein</fullName>
    </submittedName>
</protein>
<organism evidence="1 2">
    <name type="scientific">Tuber aestivum</name>
    <name type="common">summer truffle</name>
    <dbReference type="NCBI Taxonomy" id="59557"/>
    <lineage>
        <taxon>Eukaryota</taxon>
        <taxon>Fungi</taxon>
        <taxon>Dikarya</taxon>
        <taxon>Ascomycota</taxon>
        <taxon>Pezizomycotina</taxon>
        <taxon>Pezizomycetes</taxon>
        <taxon>Pezizales</taxon>
        <taxon>Tuberaceae</taxon>
        <taxon>Tuber</taxon>
    </lineage>
</organism>
<accession>A0A292PUD0</accession>
<evidence type="ECO:0000313" key="2">
    <source>
        <dbReference type="Proteomes" id="UP001412239"/>
    </source>
</evidence>
<dbReference type="EMBL" id="LN891028">
    <property type="protein sequence ID" value="CUS11212.1"/>
    <property type="molecule type" value="Genomic_DNA"/>
</dbReference>
<evidence type="ECO:0000313" key="1">
    <source>
        <dbReference type="EMBL" id="CUS11212.1"/>
    </source>
</evidence>
<proteinExistence type="predicted"/>
<reference evidence="1" key="1">
    <citation type="submission" date="2015-10" db="EMBL/GenBank/DDBJ databases">
        <authorList>
            <person name="Regsiter A."/>
            <person name="william w."/>
        </authorList>
    </citation>
    <scope>NUCLEOTIDE SEQUENCE</scope>
    <source>
        <strain evidence="1">Montdore</strain>
    </source>
</reference>
<name>A0A292PUD0_9PEZI</name>